<keyword evidence="1" id="KW-1133">Transmembrane helix</keyword>
<organism evidence="2 3">
    <name type="scientific">Luteolibacter yonseiensis</name>
    <dbReference type="NCBI Taxonomy" id="1144680"/>
    <lineage>
        <taxon>Bacteria</taxon>
        <taxon>Pseudomonadati</taxon>
        <taxon>Verrucomicrobiota</taxon>
        <taxon>Verrucomicrobiia</taxon>
        <taxon>Verrucomicrobiales</taxon>
        <taxon>Verrucomicrobiaceae</taxon>
        <taxon>Luteolibacter</taxon>
    </lineage>
</organism>
<proteinExistence type="predicted"/>
<gene>
    <name evidence="2" type="ORF">JIN84_20910</name>
</gene>
<feature type="transmembrane region" description="Helical" evidence="1">
    <location>
        <begin position="20"/>
        <end position="40"/>
    </location>
</feature>
<sequence>MNSNDLNFSSRRQRDGFTLVEMLVVIVIMSILMTAGAIGIGNMGGKGVSSGVASAESLFDEARSIAVGQRIFARVLIAKDLTSSSSDNLRRMVVVAEELNPDGSRNLDAGGRPTRWVMSSRGALLPDQVYFSENFSKKGDGGSIEVEPLSGASNAYAGSYYAYEFNSEGICTTPGASFVIGTGSRNVNAPTEQPRVTSSGKRDFGGFVVWRNGRTSIYRSPEQISPTIKSLSTGSKF</sequence>
<keyword evidence="1" id="KW-0472">Membrane</keyword>
<evidence type="ECO:0000313" key="2">
    <source>
        <dbReference type="EMBL" id="MBK1818096.1"/>
    </source>
</evidence>
<dbReference type="RefSeq" id="WP_200353049.1">
    <property type="nucleotide sequence ID" value="NZ_BAABHZ010000002.1"/>
</dbReference>
<keyword evidence="3" id="KW-1185">Reference proteome</keyword>
<protein>
    <submittedName>
        <fullName evidence="2">Prepilin-type N-terminal cleavage/methylation domain-containing protein</fullName>
    </submittedName>
</protein>
<keyword evidence="1" id="KW-0812">Transmembrane</keyword>
<comment type="caution">
    <text evidence="2">The sequence shown here is derived from an EMBL/GenBank/DDBJ whole genome shotgun (WGS) entry which is preliminary data.</text>
</comment>
<evidence type="ECO:0000256" key="1">
    <source>
        <dbReference type="SAM" id="Phobius"/>
    </source>
</evidence>
<evidence type="ECO:0000313" key="3">
    <source>
        <dbReference type="Proteomes" id="UP000600139"/>
    </source>
</evidence>
<dbReference type="NCBIfam" id="TIGR02532">
    <property type="entry name" value="IV_pilin_GFxxxE"/>
    <property type="match status" value="1"/>
</dbReference>
<reference evidence="2" key="1">
    <citation type="submission" date="2021-01" db="EMBL/GenBank/DDBJ databases">
        <title>Modified the classification status of verrucomicrobia.</title>
        <authorList>
            <person name="Feng X."/>
        </authorList>
    </citation>
    <scope>NUCLEOTIDE SEQUENCE</scope>
    <source>
        <strain evidence="2">JCM 18052</strain>
    </source>
</reference>
<dbReference type="SUPFAM" id="SSF54523">
    <property type="entry name" value="Pili subunits"/>
    <property type="match status" value="1"/>
</dbReference>
<dbReference type="InterPro" id="IPR045584">
    <property type="entry name" value="Pilin-like"/>
</dbReference>
<dbReference type="AlphaFoldDB" id="A0A934R6E1"/>
<dbReference type="EMBL" id="JAENIK010000013">
    <property type="protein sequence ID" value="MBK1818096.1"/>
    <property type="molecule type" value="Genomic_DNA"/>
</dbReference>
<dbReference type="Proteomes" id="UP000600139">
    <property type="component" value="Unassembled WGS sequence"/>
</dbReference>
<dbReference type="InterPro" id="IPR012902">
    <property type="entry name" value="N_methyl_site"/>
</dbReference>
<dbReference type="Pfam" id="PF07963">
    <property type="entry name" value="N_methyl"/>
    <property type="match status" value="1"/>
</dbReference>
<name>A0A934R6E1_9BACT</name>
<accession>A0A934R6E1</accession>